<gene>
    <name evidence="1" type="ORF">HETSPECPRED_007859</name>
</gene>
<sequence length="170" mass="19611">MCYNTIEKFACGHSESTRKECTSGPSPAAYRCKASNLPTYIIDPAQPAICPSCVSLFEVEDYVKYMAELTEIETEISKIEADHKEELALHVATLTELLNWKDEDPRQRIKDECRRHREENLALSKLLNYWMIYLRVAGEKRKWEVGSAIEEEIVSLEEGLEELRKLAIEQ</sequence>
<evidence type="ECO:0000313" key="2">
    <source>
        <dbReference type="Proteomes" id="UP000664521"/>
    </source>
</evidence>
<evidence type="ECO:0000313" key="1">
    <source>
        <dbReference type="EMBL" id="CAF9931401.1"/>
    </source>
</evidence>
<organism evidence="1 2">
    <name type="scientific">Heterodermia speciosa</name>
    <dbReference type="NCBI Taxonomy" id="116794"/>
    <lineage>
        <taxon>Eukaryota</taxon>
        <taxon>Fungi</taxon>
        <taxon>Dikarya</taxon>
        <taxon>Ascomycota</taxon>
        <taxon>Pezizomycotina</taxon>
        <taxon>Lecanoromycetes</taxon>
        <taxon>OSLEUM clade</taxon>
        <taxon>Lecanoromycetidae</taxon>
        <taxon>Caliciales</taxon>
        <taxon>Physciaceae</taxon>
        <taxon>Heterodermia</taxon>
    </lineage>
</organism>
<protein>
    <submittedName>
        <fullName evidence="1">Uncharacterized protein</fullName>
    </submittedName>
</protein>
<accession>A0A8H3G1I0</accession>
<proteinExistence type="predicted"/>
<keyword evidence="2" id="KW-1185">Reference proteome</keyword>
<reference evidence="1" key="1">
    <citation type="submission" date="2021-03" db="EMBL/GenBank/DDBJ databases">
        <authorList>
            <person name="Tagirdzhanova G."/>
        </authorList>
    </citation>
    <scope>NUCLEOTIDE SEQUENCE</scope>
</reference>
<dbReference type="Proteomes" id="UP000664521">
    <property type="component" value="Unassembled WGS sequence"/>
</dbReference>
<comment type="caution">
    <text evidence="1">The sequence shown here is derived from an EMBL/GenBank/DDBJ whole genome shotgun (WGS) entry which is preliminary data.</text>
</comment>
<dbReference type="EMBL" id="CAJPDS010000059">
    <property type="protein sequence ID" value="CAF9931401.1"/>
    <property type="molecule type" value="Genomic_DNA"/>
</dbReference>
<dbReference type="AlphaFoldDB" id="A0A8H3G1I0"/>
<name>A0A8H3G1I0_9LECA</name>